<accession>A0A2R8A7U9</accession>
<evidence type="ECO:0000256" key="5">
    <source>
        <dbReference type="RuleBase" id="RU000639"/>
    </source>
</evidence>
<keyword evidence="7" id="KW-0175">Coiled coil</keyword>
<dbReference type="SUPFAM" id="SSF51064">
    <property type="entry name" value="Head domain of nucleotide exchange factor GrpE"/>
    <property type="match status" value="1"/>
</dbReference>
<proteinExistence type="inferred from homology"/>
<comment type="subcellular location">
    <subcellularLocation>
        <location evidence="4">Cytoplasm</location>
    </subcellularLocation>
</comment>
<keyword evidence="3 4" id="KW-0143">Chaperone</keyword>
<dbReference type="RefSeq" id="WP_108780967.1">
    <property type="nucleotide sequence ID" value="NZ_OMKW01000001.1"/>
</dbReference>
<dbReference type="InterPro" id="IPR000740">
    <property type="entry name" value="GrpE"/>
</dbReference>
<evidence type="ECO:0000313" key="8">
    <source>
        <dbReference type="EMBL" id="SPF28245.1"/>
    </source>
</evidence>
<dbReference type="SUPFAM" id="SSF58014">
    <property type="entry name" value="Coiled-coil domain of nucleotide exchange factor GrpE"/>
    <property type="match status" value="1"/>
</dbReference>
<keyword evidence="2 4" id="KW-0346">Stress response</keyword>
<comment type="similarity">
    <text evidence="1 4 6">Belongs to the GrpE family.</text>
</comment>
<evidence type="ECO:0000256" key="4">
    <source>
        <dbReference type="HAMAP-Rule" id="MF_01151"/>
    </source>
</evidence>
<feature type="coiled-coil region" evidence="7">
    <location>
        <begin position="36"/>
        <end position="74"/>
    </location>
</feature>
<evidence type="ECO:0000256" key="2">
    <source>
        <dbReference type="ARBA" id="ARBA00023016"/>
    </source>
</evidence>
<dbReference type="GO" id="GO:0006457">
    <property type="term" value="P:protein folding"/>
    <property type="evidence" value="ECO:0007669"/>
    <property type="project" value="InterPro"/>
</dbReference>
<dbReference type="GO" id="GO:0042803">
    <property type="term" value="F:protein homodimerization activity"/>
    <property type="evidence" value="ECO:0007669"/>
    <property type="project" value="InterPro"/>
</dbReference>
<dbReference type="HAMAP" id="MF_01151">
    <property type="entry name" value="GrpE"/>
    <property type="match status" value="1"/>
</dbReference>
<dbReference type="AlphaFoldDB" id="A0A2R8A7U9"/>
<keyword evidence="9" id="KW-1185">Reference proteome</keyword>
<evidence type="ECO:0000256" key="6">
    <source>
        <dbReference type="RuleBase" id="RU004478"/>
    </source>
</evidence>
<dbReference type="Gene3D" id="2.30.22.10">
    <property type="entry name" value="Head domain of nucleotide exchange factor GrpE"/>
    <property type="match status" value="1"/>
</dbReference>
<dbReference type="CDD" id="cd00446">
    <property type="entry name" value="GrpE"/>
    <property type="match status" value="1"/>
</dbReference>
<dbReference type="PANTHER" id="PTHR21237:SF23">
    <property type="entry name" value="GRPE PROTEIN HOMOLOG, MITOCHONDRIAL"/>
    <property type="match status" value="1"/>
</dbReference>
<keyword evidence="4" id="KW-0963">Cytoplasm</keyword>
<dbReference type="GO" id="GO:0051082">
    <property type="term" value="F:unfolded protein binding"/>
    <property type="evidence" value="ECO:0007669"/>
    <property type="project" value="TreeGrafter"/>
</dbReference>
<evidence type="ECO:0000313" key="9">
    <source>
        <dbReference type="Proteomes" id="UP000244932"/>
    </source>
</evidence>
<gene>
    <name evidence="4 8" type="primary">grpE</name>
    <name evidence="8" type="ORF">POI8812_00543</name>
</gene>
<evidence type="ECO:0000256" key="7">
    <source>
        <dbReference type="SAM" id="Coils"/>
    </source>
</evidence>
<comment type="subunit">
    <text evidence="4">Homodimer.</text>
</comment>
<reference evidence="8 9" key="1">
    <citation type="submission" date="2018-03" db="EMBL/GenBank/DDBJ databases">
        <authorList>
            <person name="Keele B.F."/>
        </authorList>
    </citation>
    <scope>NUCLEOTIDE SEQUENCE [LARGE SCALE GENOMIC DNA]</scope>
    <source>
        <strain evidence="8 9">CeCT 8812</strain>
    </source>
</reference>
<dbReference type="PROSITE" id="PS01071">
    <property type="entry name" value="GRPE"/>
    <property type="match status" value="1"/>
</dbReference>
<dbReference type="Gene3D" id="3.90.20.20">
    <property type="match status" value="1"/>
</dbReference>
<dbReference type="GO" id="GO:0000774">
    <property type="term" value="F:adenyl-nucleotide exchange factor activity"/>
    <property type="evidence" value="ECO:0007669"/>
    <property type="project" value="InterPro"/>
</dbReference>
<dbReference type="Pfam" id="PF01025">
    <property type="entry name" value="GrpE"/>
    <property type="match status" value="1"/>
</dbReference>
<comment type="function">
    <text evidence="4 5">Participates actively in the response to hyperosmotic and heat shock by preventing the aggregation of stress-denatured proteins, in association with DnaK and GrpE. It is the nucleotide exchange factor for DnaK and may function as a thermosensor. Unfolded proteins bind initially to DnaJ; upon interaction with the DnaJ-bound protein, DnaK hydrolyzes its bound ATP, resulting in the formation of a stable complex. GrpE releases ADP from DnaK; ATP binding to DnaK triggers the release of the substrate protein, thus completing the reaction cycle. Several rounds of ATP-dependent interactions between DnaJ, DnaK and GrpE are required for fully efficient folding.</text>
</comment>
<organism evidence="8 9">
    <name type="scientific">Pontivivens insulae</name>
    <dbReference type="NCBI Taxonomy" id="1639689"/>
    <lineage>
        <taxon>Bacteria</taxon>
        <taxon>Pseudomonadati</taxon>
        <taxon>Pseudomonadota</taxon>
        <taxon>Alphaproteobacteria</taxon>
        <taxon>Rhodobacterales</taxon>
        <taxon>Paracoccaceae</taxon>
        <taxon>Pontivivens</taxon>
    </lineage>
</organism>
<dbReference type="InterPro" id="IPR009012">
    <property type="entry name" value="GrpE_head"/>
</dbReference>
<dbReference type="OrthoDB" id="9789811at2"/>
<dbReference type="Proteomes" id="UP000244932">
    <property type="component" value="Unassembled WGS sequence"/>
</dbReference>
<evidence type="ECO:0000256" key="1">
    <source>
        <dbReference type="ARBA" id="ARBA00009054"/>
    </source>
</evidence>
<dbReference type="GO" id="GO:0051087">
    <property type="term" value="F:protein-folding chaperone binding"/>
    <property type="evidence" value="ECO:0007669"/>
    <property type="project" value="InterPro"/>
</dbReference>
<dbReference type="PANTHER" id="PTHR21237">
    <property type="entry name" value="GRPE PROTEIN"/>
    <property type="match status" value="1"/>
</dbReference>
<sequence length="188" mass="20854">MSDEKTSEETLAEILEAEAEGVEPEGEGYADPDAEIDELRTRLAETEDKLLRAYAEMENLRKRAERDRRDAETYGGTKLARELLPVHDNLKRAVDAVTDEQREAAGSLIEGVELTQRELLNAFEKHKITRVNPEMGEKFDAKLHQAMFEAPLPGTTAGTVIQVMTEGFMIGDRLLRPAQVGVSSGSPD</sequence>
<protein>
    <recommendedName>
        <fullName evidence="4 5">Protein GrpE</fullName>
    </recommendedName>
    <alternativeName>
        <fullName evidence="4">HSP-70 cofactor</fullName>
    </alternativeName>
</protein>
<evidence type="ECO:0000256" key="3">
    <source>
        <dbReference type="ARBA" id="ARBA00023186"/>
    </source>
</evidence>
<dbReference type="GO" id="GO:0005737">
    <property type="term" value="C:cytoplasm"/>
    <property type="evidence" value="ECO:0007669"/>
    <property type="project" value="UniProtKB-SubCell"/>
</dbReference>
<dbReference type="InterPro" id="IPR013805">
    <property type="entry name" value="GrpE_CC"/>
</dbReference>
<dbReference type="PRINTS" id="PR00773">
    <property type="entry name" value="GRPEPROTEIN"/>
</dbReference>
<dbReference type="EMBL" id="OMKW01000001">
    <property type="protein sequence ID" value="SPF28245.1"/>
    <property type="molecule type" value="Genomic_DNA"/>
</dbReference>
<name>A0A2R8A7U9_9RHOB</name>